<comment type="subcellular location">
    <subcellularLocation>
        <location evidence="1">Cell membrane</location>
    </subcellularLocation>
</comment>
<accession>A0ABS2SYL6</accession>
<dbReference type="PANTHER" id="PTHR21248">
    <property type="entry name" value="CARDIOLIPIN SYNTHASE"/>
    <property type="match status" value="1"/>
</dbReference>
<evidence type="ECO:0000259" key="9">
    <source>
        <dbReference type="PROSITE" id="PS50035"/>
    </source>
</evidence>
<dbReference type="SUPFAM" id="SSF56024">
    <property type="entry name" value="Phospholipase D/nuclease"/>
    <property type="match status" value="2"/>
</dbReference>
<dbReference type="GO" id="GO:0016740">
    <property type="term" value="F:transferase activity"/>
    <property type="evidence" value="ECO:0007669"/>
    <property type="project" value="UniProtKB-KW"/>
</dbReference>
<dbReference type="CDD" id="cd09112">
    <property type="entry name" value="PLDc_CLS_2"/>
    <property type="match status" value="1"/>
</dbReference>
<dbReference type="NCBIfam" id="TIGR04265">
    <property type="entry name" value="bac_cardiolipin"/>
    <property type="match status" value="1"/>
</dbReference>
<dbReference type="PANTHER" id="PTHR21248:SF7">
    <property type="entry name" value="MINOR CARDIOLIPIN SYNTHASE CLSB"/>
    <property type="match status" value="1"/>
</dbReference>
<dbReference type="CDD" id="cd09110">
    <property type="entry name" value="PLDc_CLS_1"/>
    <property type="match status" value="1"/>
</dbReference>
<evidence type="ECO:0000256" key="3">
    <source>
        <dbReference type="ARBA" id="ARBA00022679"/>
    </source>
</evidence>
<dbReference type="InterPro" id="IPR001736">
    <property type="entry name" value="PLipase_D/transphosphatidylase"/>
</dbReference>
<keyword evidence="11" id="KW-1185">Reference proteome</keyword>
<sequence>MLWLIIVASIAIVICLWCRFDFNKGLRQLRRQDEPSLSGPYHSDTQLFITGEDFFDALLNDIASAKKHVHIQFYIFRSDSTGQRVIDALCDKAKENLEVRLLVDQFGCKINRKLKKQLAKAGVNYQCSAPARWPLFFFSFNQRNHRKLAVIDGAISYIGGFNVGDEYLSRNPFFGFWRDYHLRITGEGSKPIQSQFLTDFAKETKLPNRQSFYPTLLEGKQPLYFISTQGVGLEEQLLKLINDATKSLLIGSPYFIPTQALQESILAATKRGVTVSLVLPEKADHPLVKHGATPFLRELIDAGVLVYHYYRGFYHVKAMIVDKQTCFFGTANFDRRSMHLNDEMSCITTDPTLVSSMQTVFDYDLSTSTNVTEEKLFKRPLLDKVKERIATPFVGLL</sequence>
<evidence type="ECO:0000313" key="11">
    <source>
        <dbReference type="Proteomes" id="UP001179280"/>
    </source>
</evidence>
<keyword evidence="3 10" id="KW-0808">Transferase</keyword>
<evidence type="ECO:0000256" key="4">
    <source>
        <dbReference type="ARBA" id="ARBA00022692"/>
    </source>
</evidence>
<dbReference type="RefSeq" id="WP_204468296.1">
    <property type="nucleotide sequence ID" value="NZ_JAFBCV010000015.1"/>
</dbReference>
<evidence type="ECO:0000256" key="1">
    <source>
        <dbReference type="ARBA" id="ARBA00004236"/>
    </source>
</evidence>
<evidence type="ECO:0000256" key="6">
    <source>
        <dbReference type="ARBA" id="ARBA00022989"/>
    </source>
</evidence>
<name>A0ABS2SYL6_9BACI</name>
<dbReference type="SMART" id="SM00155">
    <property type="entry name" value="PLDc"/>
    <property type="match status" value="2"/>
</dbReference>
<proteinExistence type="predicted"/>
<keyword evidence="5" id="KW-0677">Repeat</keyword>
<dbReference type="InterPro" id="IPR025202">
    <property type="entry name" value="PLD-like_dom"/>
</dbReference>
<dbReference type="EC" id="2.7.8.-" evidence="8"/>
<keyword evidence="4" id="KW-0812">Transmembrane</keyword>
<dbReference type="Pfam" id="PF13091">
    <property type="entry name" value="PLDc_2"/>
    <property type="match status" value="2"/>
</dbReference>
<dbReference type="Proteomes" id="UP001179280">
    <property type="component" value="Unassembled WGS sequence"/>
</dbReference>
<evidence type="ECO:0000313" key="10">
    <source>
        <dbReference type="EMBL" id="MBM7840613.1"/>
    </source>
</evidence>
<protein>
    <recommendedName>
        <fullName evidence="8">Cardiolipin synthase</fullName>
        <ecNumber evidence="8">2.7.8.-</ecNumber>
    </recommendedName>
</protein>
<comment type="caution">
    <text evidence="10">The sequence shown here is derived from an EMBL/GenBank/DDBJ whole genome shotgun (WGS) entry which is preliminary data.</text>
</comment>
<feature type="domain" description="PLD phosphodiesterase" evidence="9">
    <location>
        <begin position="310"/>
        <end position="337"/>
    </location>
</feature>
<feature type="domain" description="PLD phosphodiesterase" evidence="9">
    <location>
        <begin position="140"/>
        <end position="167"/>
    </location>
</feature>
<dbReference type="PROSITE" id="PS50035">
    <property type="entry name" value="PLD"/>
    <property type="match status" value="2"/>
</dbReference>
<keyword evidence="7" id="KW-0472">Membrane</keyword>
<evidence type="ECO:0000256" key="5">
    <source>
        <dbReference type="ARBA" id="ARBA00022737"/>
    </source>
</evidence>
<organism evidence="10 11">
    <name type="scientific">Shouchella xiaoxiensis</name>
    <dbReference type="NCBI Taxonomy" id="766895"/>
    <lineage>
        <taxon>Bacteria</taxon>
        <taxon>Bacillati</taxon>
        <taxon>Bacillota</taxon>
        <taxon>Bacilli</taxon>
        <taxon>Bacillales</taxon>
        <taxon>Bacillaceae</taxon>
        <taxon>Shouchella</taxon>
    </lineage>
</organism>
<gene>
    <name evidence="10" type="ORF">JOC54_003906</name>
</gene>
<dbReference type="InterPro" id="IPR022924">
    <property type="entry name" value="Cardiolipin_synthase"/>
</dbReference>
<evidence type="ECO:0000256" key="2">
    <source>
        <dbReference type="ARBA" id="ARBA00022475"/>
    </source>
</evidence>
<dbReference type="EMBL" id="JAFBCV010000015">
    <property type="protein sequence ID" value="MBM7840613.1"/>
    <property type="molecule type" value="Genomic_DNA"/>
</dbReference>
<evidence type="ECO:0000256" key="8">
    <source>
        <dbReference type="NCBIfam" id="TIGR04265"/>
    </source>
</evidence>
<keyword evidence="2" id="KW-1003">Cell membrane</keyword>
<keyword evidence="6" id="KW-1133">Transmembrane helix</keyword>
<dbReference type="Gene3D" id="3.30.870.10">
    <property type="entry name" value="Endonuclease Chain A"/>
    <property type="match status" value="2"/>
</dbReference>
<reference evidence="10" key="1">
    <citation type="submission" date="2021-01" db="EMBL/GenBank/DDBJ databases">
        <title>Genomic Encyclopedia of Type Strains, Phase IV (KMG-IV): sequencing the most valuable type-strain genomes for metagenomic binning, comparative biology and taxonomic classification.</title>
        <authorList>
            <person name="Goeker M."/>
        </authorList>
    </citation>
    <scope>NUCLEOTIDE SEQUENCE</scope>
    <source>
        <strain evidence="10">DSM 21943</strain>
    </source>
</reference>
<evidence type="ECO:0000256" key="7">
    <source>
        <dbReference type="ARBA" id="ARBA00023136"/>
    </source>
</evidence>